<dbReference type="GO" id="GO:0016747">
    <property type="term" value="F:acyltransferase activity, transferring groups other than amino-acyl groups"/>
    <property type="evidence" value="ECO:0007669"/>
    <property type="project" value="InterPro"/>
</dbReference>
<dbReference type="CDD" id="cd04301">
    <property type="entry name" value="NAT_SF"/>
    <property type="match status" value="1"/>
</dbReference>
<dbReference type="Proteomes" id="UP001316803">
    <property type="component" value="Unassembled WGS sequence"/>
</dbReference>
<dbReference type="Pfam" id="PF00583">
    <property type="entry name" value="Acetyltransf_1"/>
    <property type="match status" value="1"/>
</dbReference>
<evidence type="ECO:0000313" key="3">
    <source>
        <dbReference type="Proteomes" id="UP001316803"/>
    </source>
</evidence>
<dbReference type="Gene3D" id="3.40.630.30">
    <property type="match status" value="1"/>
</dbReference>
<protein>
    <recommendedName>
        <fullName evidence="1">N-acetyltransferase domain-containing protein</fullName>
    </recommendedName>
</protein>
<evidence type="ECO:0000313" key="2">
    <source>
        <dbReference type="EMBL" id="KAK5949591.1"/>
    </source>
</evidence>
<dbReference type="SUPFAM" id="SSF55729">
    <property type="entry name" value="Acyl-CoA N-acyltransferases (Nat)"/>
    <property type="match status" value="1"/>
</dbReference>
<name>A0AAN8ELR1_9EURO</name>
<comment type="caution">
    <text evidence="2">The sequence shown here is derived from an EMBL/GenBank/DDBJ whole genome shotgun (WGS) entry which is preliminary data.</text>
</comment>
<sequence>MSIRIISRTPRHLNALVQLFHSTVQANGCSVKGPPVQDLPESWLAFFAGADPSMEVFGLVVCQGGSYSASVGDGNDDGNVDALLVDVLGDRHDNRNSPCGDANRSLGHASLRRISHDSRISMPWHASIHGKTIKDGEIWEVCRLAVHPSAQGKGIGTKLMKTIEVEAQTEGKTLVLGVLEIDELPSEHMKGKTGSGLGKTQ</sequence>
<proteinExistence type="predicted"/>
<gene>
    <name evidence="2" type="ORF">OHC33_009398</name>
</gene>
<keyword evidence="3" id="KW-1185">Reference proteome</keyword>
<organism evidence="2 3">
    <name type="scientific">Knufia fluminis</name>
    <dbReference type="NCBI Taxonomy" id="191047"/>
    <lineage>
        <taxon>Eukaryota</taxon>
        <taxon>Fungi</taxon>
        <taxon>Dikarya</taxon>
        <taxon>Ascomycota</taxon>
        <taxon>Pezizomycotina</taxon>
        <taxon>Eurotiomycetes</taxon>
        <taxon>Chaetothyriomycetidae</taxon>
        <taxon>Chaetothyriales</taxon>
        <taxon>Trichomeriaceae</taxon>
        <taxon>Knufia</taxon>
    </lineage>
</organism>
<reference evidence="2 3" key="1">
    <citation type="submission" date="2022-12" db="EMBL/GenBank/DDBJ databases">
        <title>Genomic features and morphological characterization of a novel Knufia sp. strain isolated from spacecraft assembly facility.</title>
        <authorList>
            <person name="Teixeira M."/>
            <person name="Chander A.M."/>
            <person name="Stajich J.E."/>
            <person name="Venkateswaran K."/>
        </authorList>
    </citation>
    <scope>NUCLEOTIDE SEQUENCE [LARGE SCALE GENOMIC DNA]</scope>
    <source>
        <strain evidence="2 3">FJI-L2-BK-P2</strain>
    </source>
</reference>
<dbReference type="InterPro" id="IPR016181">
    <property type="entry name" value="Acyl_CoA_acyltransferase"/>
</dbReference>
<evidence type="ECO:0000259" key="1">
    <source>
        <dbReference type="PROSITE" id="PS51186"/>
    </source>
</evidence>
<dbReference type="PROSITE" id="PS51186">
    <property type="entry name" value="GNAT"/>
    <property type="match status" value="1"/>
</dbReference>
<dbReference type="AlphaFoldDB" id="A0AAN8ELR1"/>
<dbReference type="InterPro" id="IPR000182">
    <property type="entry name" value="GNAT_dom"/>
</dbReference>
<dbReference type="EMBL" id="JAKLMC020000034">
    <property type="protein sequence ID" value="KAK5949591.1"/>
    <property type="molecule type" value="Genomic_DNA"/>
</dbReference>
<accession>A0AAN8ELR1</accession>
<feature type="domain" description="N-acetyltransferase" evidence="1">
    <location>
        <begin position="134"/>
        <end position="201"/>
    </location>
</feature>